<evidence type="ECO:0000256" key="6">
    <source>
        <dbReference type="PIRNR" id="PIRNR039090"/>
    </source>
</evidence>
<dbReference type="NCBIfam" id="TIGR00208">
    <property type="entry name" value="fliS"/>
    <property type="match status" value="1"/>
</dbReference>
<dbReference type="EMBL" id="JAVRIF010000002">
    <property type="protein sequence ID" value="MDT0602864.1"/>
    <property type="molecule type" value="Genomic_DNA"/>
</dbReference>
<gene>
    <name evidence="7" type="primary">fliS</name>
    <name evidence="7" type="ORF">RM573_04600</name>
</gene>
<dbReference type="RefSeq" id="WP_311577963.1">
    <property type="nucleotide sequence ID" value="NZ_JAVRIF010000002.1"/>
</dbReference>
<protein>
    <recommendedName>
        <fullName evidence="6">Flagellar secretion chaperone FliS</fullName>
    </recommendedName>
</protein>
<dbReference type="Gene3D" id="1.20.120.340">
    <property type="entry name" value="Flagellar protein FliS"/>
    <property type="match status" value="1"/>
</dbReference>
<sequence length="138" mass="14924">MNKNLQAYGKENIKSQIAGADSYTIIKMLMQGALDRLAQGKGFLERKDLHGKSKSLSGAAAIIKALNESLDFNAGSDAVENLSSLYEYMDERISDATINNTTDPIVEVISLLSEIKSAWDEIPSSEVEKALAIQASQG</sequence>
<comment type="subcellular location">
    <subcellularLocation>
        <location evidence="1 6">Cytoplasm</location>
        <location evidence="1 6">Cytosol</location>
    </subcellularLocation>
</comment>
<dbReference type="PANTHER" id="PTHR34773">
    <property type="entry name" value="FLAGELLAR SECRETION CHAPERONE FLIS"/>
    <property type="match status" value="1"/>
</dbReference>
<evidence type="ECO:0000313" key="8">
    <source>
        <dbReference type="Proteomes" id="UP001266357"/>
    </source>
</evidence>
<accession>A0ABU2ZYU2</accession>
<reference evidence="7 8" key="1">
    <citation type="submission" date="2023-09" db="EMBL/GenBank/DDBJ databases">
        <authorList>
            <person name="Rey-Velasco X."/>
        </authorList>
    </citation>
    <scope>NUCLEOTIDE SEQUENCE [LARGE SCALE GENOMIC DNA]</scope>
    <source>
        <strain evidence="7 8">W431</strain>
    </source>
</reference>
<keyword evidence="7" id="KW-0969">Cilium</keyword>
<dbReference type="Proteomes" id="UP001266357">
    <property type="component" value="Unassembled WGS sequence"/>
</dbReference>
<dbReference type="PANTHER" id="PTHR34773:SF1">
    <property type="entry name" value="FLAGELLAR SECRETION CHAPERONE FLIS"/>
    <property type="match status" value="1"/>
</dbReference>
<keyword evidence="4 6" id="KW-1005">Bacterial flagellum biogenesis</keyword>
<dbReference type="Pfam" id="PF02561">
    <property type="entry name" value="FliS"/>
    <property type="match status" value="1"/>
</dbReference>
<name>A0ABU2ZYU2_9GAMM</name>
<dbReference type="InterPro" id="IPR003713">
    <property type="entry name" value="FliS"/>
</dbReference>
<evidence type="ECO:0000256" key="4">
    <source>
        <dbReference type="ARBA" id="ARBA00022795"/>
    </source>
</evidence>
<keyword evidence="7" id="KW-0966">Cell projection</keyword>
<comment type="similarity">
    <text evidence="2 6">Belongs to the FliS family.</text>
</comment>
<evidence type="ECO:0000256" key="2">
    <source>
        <dbReference type="ARBA" id="ARBA00008787"/>
    </source>
</evidence>
<dbReference type="CDD" id="cd16098">
    <property type="entry name" value="FliS"/>
    <property type="match status" value="1"/>
</dbReference>
<keyword evidence="7" id="KW-0282">Flagellum</keyword>
<evidence type="ECO:0000256" key="1">
    <source>
        <dbReference type="ARBA" id="ARBA00004514"/>
    </source>
</evidence>
<keyword evidence="5" id="KW-0143">Chaperone</keyword>
<dbReference type="PIRSF" id="PIRSF039090">
    <property type="entry name" value="Flis"/>
    <property type="match status" value="1"/>
</dbReference>
<comment type="caution">
    <text evidence="7">The sequence shown here is derived from an EMBL/GenBank/DDBJ whole genome shotgun (WGS) entry which is preliminary data.</text>
</comment>
<organism evidence="7 8">
    <name type="scientific">Thalassotalea castellviae</name>
    <dbReference type="NCBI Taxonomy" id="3075612"/>
    <lineage>
        <taxon>Bacteria</taxon>
        <taxon>Pseudomonadati</taxon>
        <taxon>Pseudomonadota</taxon>
        <taxon>Gammaproteobacteria</taxon>
        <taxon>Alteromonadales</taxon>
        <taxon>Colwelliaceae</taxon>
        <taxon>Thalassotalea</taxon>
    </lineage>
</organism>
<dbReference type="InterPro" id="IPR036584">
    <property type="entry name" value="FliS_sf"/>
</dbReference>
<dbReference type="SUPFAM" id="SSF101116">
    <property type="entry name" value="Flagellar export chaperone FliS"/>
    <property type="match status" value="1"/>
</dbReference>
<keyword evidence="3 6" id="KW-0963">Cytoplasm</keyword>
<proteinExistence type="inferred from homology"/>
<evidence type="ECO:0000256" key="5">
    <source>
        <dbReference type="ARBA" id="ARBA00023186"/>
    </source>
</evidence>
<keyword evidence="8" id="KW-1185">Reference proteome</keyword>
<evidence type="ECO:0000256" key="3">
    <source>
        <dbReference type="ARBA" id="ARBA00022490"/>
    </source>
</evidence>
<evidence type="ECO:0000313" key="7">
    <source>
        <dbReference type="EMBL" id="MDT0602864.1"/>
    </source>
</evidence>